<accession>A0A402A193</accession>
<name>A0A402A193_9CHLR</name>
<sequence>MKYEKNFVTRLGRRDHSLIPSWIINIHAIAGRFLLTEGLLASEKLLPFLGHSIQSIGRGF</sequence>
<dbReference type="EMBL" id="BIFR01000001">
    <property type="protein sequence ID" value="GCE12822.1"/>
    <property type="molecule type" value="Genomic_DNA"/>
</dbReference>
<gene>
    <name evidence="1" type="ORF">KTT_26810</name>
</gene>
<proteinExistence type="predicted"/>
<protein>
    <submittedName>
        <fullName evidence="1">Uncharacterized protein</fullName>
    </submittedName>
</protein>
<reference evidence="2" key="1">
    <citation type="submission" date="2018-12" db="EMBL/GenBank/DDBJ databases">
        <title>Tengunoibacter tsumagoiensis gen. nov., sp. nov., Dictyobacter kobayashii sp. nov., D. alpinus sp. nov., and D. joshuensis sp. nov. and description of Dictyobacteraceae fam. nov. within the order Ktedonobacterales isolated from Tengu-no-mugimeshi.</title>
        <authorList>
            <person name="Wang C.M."/>
            <person name="Zheng Y."/>
            <person name="Sakai Y."/>
            <person name="Toyoda A."/>
            <person name="Minakuchi Y."/>
            <person name="Abe K."/>
            <person name="Yokota A."/>
            <person name="Yabe S."/>
        </authorList>
    </citation>
    <scope>NUCLEOTIDE SEQUENCE [LARGE SCALE GENOMIC DNA]</scope>
    <source>
        <strain evidence="2">Uno3</strain>
    </source>
</reference>
<evidence type="ECO:0000313" key="2">
    <source>
        <dbReference type="Proteomes" id="UP000287352"/>
    </source>
</evidence>
<comment type="caution">
    <text evidence="1">The sequence shown here is derived from an EMBL/GenBank/DDBJ whole genome shotgun (WGS) entry which is preliminary data.</text>
</comment>
<dbReference type="Proteomes" id="UP000287352">
    <property type="component" value="Unassembled WGS sequence"/>
</dbReference>
<evidence type="ECO:0000313" key="1">
    <source>
        <dbReference type="EMBL" id="GCE12822.1"/>
    </source>
</evidence>
<keyword evidence="2" id="KW-1185">Reference proteome</keyword>
<organism evidence="1 2">
    <name type="scientific">Tengunoibacter tsumagoiensis</name>
    <dbReference type="NCBI Taxonomy" id="2014871"/>
    <lineage>
        <taxon>Bacteria</taxon>
        <taxon>Bacillati</taxon>
        <taxon>Chloroflexota</taxon>
        <taxon>Ktedonobacteria</taxon>
        <taxon>Ktedonobacterales</taxon>
        <taxon>Dictyobacteraceae</taxon>
        <taxon>Tengunoibacter</taxon>
    </lineage>
</organism>
<dbReference type="AlphaFoldDB" id="A0A402A193"/>